<proteinExistence type="inferred from homology"/>
<accession>A0A6A6YU07</accession>
<gene>
    <name evidence="7 9" type="ORF">BDZ99DRAFT_440216</name>
</gene>
<dbReference type="OrthoDB" id="1047367at2759"/>
<dbReference type="InterPro" id="IPR036188">
    <property type="entry name" value="FAD/NAD-bd_sf"/>
</dbReference>
<comment type="similarity">
    <text evidence="1">Belongs to the paxM FAD-dependent monooxygenase family.</text>
</comment>
<dbReference type="AlphaFoldDB" id="A0A6A6YU07"/>
<evidence type="ECO:0000259" key="6">
    <source>
        <dbReference type="Pfam" id="PF01494"/>
    </source>
</evidence>
<keyword evidence="8" id="KW-1185">Reference proteome</keyword>
<evidence type="ECO:0000256" key="1">
    <source>
        <dbReference type="ARBA" id="ARBA00007992"/>
    </source>
</evidence>
<dbReference type="PANTHER" id="PTHR13789:SF172">
    <property type="entry name" value="HYDROXYLASE, PUTATIVE (AFU_ORTHOLOGUE AFUA_1G12410)-RELATED"/>
    <property type="match status" value="1"/>
</dbReference>
<dbReference type="GO" id="GO:0071949">
    <property type="term" value="F:FAD binding"/>
    <property type="evidence" value="ECO:0007669"/>
    <property type="project" value="InterPro"/>
</dbReference>
<dbReference type="GO" id="GO:0004497">
    <property type="term" value="F:monooxygenase activity"/>
    <property type="evidence" value="ECO:0007669"/>
    <property type="project" value="UniProtKB-KW"/>
</dbReference>
<dbReference type="EMBL" id="MU003698">
    <property type="protein sequence ID" value="KAF2811397.1"/>
    <property type="molecule type" value="Genomic_DNA"/>
</dbReference>
<dbReference type="RefSeq" id="XP_033578361.1">
    <property type="nucleotide sequence ID" value="XM_033717702.1"/>
</dbReference>
<evidence type="ECO:0000256" key="3">
    <source>
        <dbReference type="ARBA" id="ARBA00022827"/>
    </source>
</evidence>
<evidence type="ECO:0000313" key="9">
    <source>
        <dbReference type="RefSeq" id="XP_033578361.1"/>
    </source>
</evidence>
<keyword evidence="3" id="KW-0274">FAD</keyword>
<organism evidence="7">
    <name type="scientific">Mytilinidion resinicola</name>
    <dbReference type="NCBI Taxonomy" id="574789"/>
    <lineage>
        <taxon>Eukaryota</taxon>
        <taxon>Fungi</taxon>
        <taxon>Dikarya</taxon>
        <taxon>Ascomycota</taxon>
        <taxon>Pezizomycotina</taxon>
        <taxon>Dothideomycetes</taxon>
        <taxon>Pleosporomycetidae</taxon>
        <taxon>Mytilinidiales</taxon>
        <taxon>Mytilinidiaceae</taxon>
        <taxon>Mytilinidion</taxon>
    </lineage>
</organism>
<keyword evidence="2" id="KW-0285">Flavoprotein</keyword>
<protein>
    <submittedName>
        <fullName evidence="7 9">FAD/NAD(P)-binding domain-containing protein</fullName>
    </submittedName>
</protein>
<dbReference type="InterPro" id="IPR050493">
    <property type="entry name" value="FAD-dep_Monooxygenase_BioMet"/>
</dbReference>
<evidence type="ECO:0000256" key="4">
    <source>
        <dbReference type="ARBA" id="ARBA00023002"/>
    </source>
</evidence>
<reference evidence="9" key="2">
    <citation type="submission" date="2020-04" db="EMBL/GenBank/DDBJ databases">
        <authorList>
            <consortium name="NCBI Genome Project"/>
        </authorList>
    </citation>
    <scope>NUCLEOTIDE SEQUENCE</scope>
    <source>
        <strain evidence="9">CBS 304.34</strain>
    </source>
</reference>
<dbReference type="Gene3D" id="3.50.50.60">
    <property type="entry name" value="FAD/NAD(P)-binding domain"/>
    <property type="match status" value="1"/>
</dbReference>
<evidence type="ECO:0000256" key="2">
    <source>
        <dbReference type="ARBA" id="ARBA00022630"/>
    </source>
</evidence>
<keyword evidence="4" id="KW-0560">Oxidoreductase</keyword>
<keyword evidence="5" id="KW-0503">Monooxygenase</keyword>
<dbReference type="InterPro" id="IPR002938">
    <property type="entry name" value="FAD-bd"/>
</dbReference>
<sequence length="421" mass="46833">MGSMPEPTRSGYRQLDIAIIGSGLGGLSAALALRRAGHNVTLYERYDFAGEVGASLSVASNGSRWLLKWGLDVKAVKPVILRNLIMHEWETGAVKKEYGLGDYKARFGSEYYNFHRIDMHQVLLRTVQQAKGIGSPCRVLTKRKALGVNAKTGTIKFENGVTVTHDAIIAADGIRSQTRHSIGIEPKVEPSTSCCYRCIISADKLRELDLSEFITNDAIEFWGGFGIDKIVLSGCHNNEVVSCYCFYPAAHNGLDKDGWNIGATPDELCDTFPNLDPRVRKLFKNADDIKMWRLYIHEEYPYWVKNRVALLGDAAHPMLPDQSQGFCMAIEDAAVLGELFKEGNFDGDVEQTLRYYEEIRKPRATRVQYASAKARTNLDERIGWSTGLERPGKLTIEEICEYDLAGHVSSVVGSGVKQLSD</sequence>
<evidence type="ECO:0000313" key="7">
    <source>
        <dbReference type="EMBL" id="KAF2811397.1"/>
    </source>
</evidence>
<dbReference type="SUPFAM" id="SSF54373">
    <property type="entry name" value="FAD-linked reductases, C-terminal domain"/>
    <property type="match status" value="1"/>
</dbReference>
<reference evidence="9" key="3">
    <citation type="submission" date="2025-04" db="UniProtKB">
        <authorList>
            <consortium name="RefSeq"/>
        </authorList>
    </citation>
    <scope>IDENTIFICATION</scope>
    <source>
        <strain evidence="9">CBS 304.34</strain>
    </source>
</reference>
<evidence type="ECO:0000313" key="8">
    <source>
        <dbReference type="Proteomes" id="UP000504636"/>
    </source>
</evidence>
<evidence type="ECO:0000256" key="5">
    <source>
        <dbReference type="ARBA" id="ARBA00023033"/>
    </source>
</evidence>
<name>A0A6A6YU07_9PEZI</name>
<dbReference type="PRINTS" id="PR00420">
    <property type="entry name" value="RNGMNOXGNASE"/>
</dbReference>
<dbReference type="SUPFAM" id="SSF51905">
    <property type="entry name" value="FAD/NAD(P)-binding domain"/>
    <property type="match status" value="1"/>
</dbReference>
<dbReference type="GeneID" id="54458595"/>
<feature type="domain" description="FAD-binding" evidence="6">
    <location>
        <begin position="15"/>
        <end position="367"/>
    </location>
</feature>
<dbReference type="PANTHER" id="PTHR13789">
    <property type="entry name" value="MONOOXYGENASE"/>
    <property type="match status" value="1"/>
</dbReference>
<dbReference type="Proteomes" id="UP000504636">
    <property type="component" value="Unplaced"/>
</dbReference>
<reference evidence="7 9" key="1">
    <citation type="journal article" date="2020" name="Stud. Mycol.">
        <title>101 Dothideomycetes genomes: a test case for predicting lifestyles and emergence of pathogens.</title>
        <authorList>
            <person name="Haridas S."/>
            <person name="Albert R."/>
            <person name="Binder M."/>
            <person name="Bloem J."/>
            <person name="Labutti K."/>
            <person name="Salamov A."/>
            <person name="Andreopoulos B."/>
            <person name="Baker S."/>
            <person name="Barry K."/>
            <person name="Bills G."/>
            <person name="Bluhm B."/>
            <person name="Cannon C."/>
            <person name="Castanera R."/>
            <person name="Culley D."/>
            <person name="Daum C."/>
            <person name="Ezra D."/>
            <person name="Gonzalez J."/>
            <person name="Henrissat B."/>
            <person name="Kuo A."/>
            <person name="Liang C."/>
            <person name="Lipzen A."/>
            <person name="Lutzoni F."/>
            <person name="Magnuson J."/>
            <person name="Mondo S."/>
            <person name="Nolan M."/>
            <person name="Ohm R."/>
            <person name="Pangilinan J."/>
            <person name="Park H.-J."/>
            <person name="Ramirez L."/>
            <person name="Alfaro M."/>
            <person name="Sun H."/>
            <person name="Tritt A."/>
            <person name="Yoshinaga Y."/>
            <person name="Zwiers L.-H."/>
            <person name="Turgeon B."/>
            <person name="Goodwin S."/>
            <person name="Spatafora J."/>
            <person name="Crous P."/>
            <person name="Grigoriev I."/>
        </authorList>
    </citation>
    <scope>NUCLEOTIDE SEQUENCE</scope>
    <source>
        <strain evidence="7 9">CBS 304.34</strain>
    </source>
</reference>
<dbReference type="Pfam" id="PF01494">
    <property type="entry name" value="FAD_binding_3"/>
    <property type="match status" value="1"/>
</dbReference>